<comment type="caution">
    <text evidence="1">The sequence shown here is derived from an EMBL/GenBank/DDBJ whole genome shotgun (WGS) entry which is preliminary data.</text>
</comment>
<gene>
    <name evidence="1" type="ORF">HKBW3S42_00946</name>
</gene>
<dbReference type="SUPFAM" id="SSF52242">
    <property type="entry name" value="Cobalamin (vitamin B12)-binding domain"/>
    <property type="match status" value="1"/>
</dbReference>
<evidence type="ECO:0000313" key="2">
    <source>
        <dbReference type="Proteomes" id="UP000568877"/>
    </source>
</evidence>
<protein>
    <submittedName>
        <fullName evidence="1">5-methyltetrahydrofolate--homocysteine methyltransferase</fullName>
    </submittedName>
</protein>
<dbReference type="GO" id="GO:0046872">
    <property type="term" value="F:metal ion binding"/>
    <property type="evidence" value="ECO:0007669"/>
    <property type="project" value="InterPro"/>
</dbReference>
<dbReference type="AlphaFoldDB" id="A0A6V8QEU2"/>
<dbReference type="EMBL" id="BLSA01000117">
    <property type="protein sequence ID" value="GFP32640.1"/>
    <property type="molecule type" value="Genomic_DNA"/>
</dbReference>
<sequence length="76" mass="8389">MDADRFVEAVKTEAAGIVAMSALLTITMYGMKETIEVLKEAGLRDRVKIMVGELQLRRILPGTSGLMPMPIMWPVP</sequence>
<reference evidence="1 2" key="1">
    <citation type="journal article" date="2020" name="Front. Microbiol.">
        <title>Single-cell genomics of novel Actinobacteria with the Wood-Ljungdahl pathway discovered in a serpentinizing system.</title>
        <authorList>
            <person name="Merino N."/>
            <person name="Kawai M."/>
            <person name="Boyd E.S."/>
            <person name="Colman D.R."/>
            <person name="McGlynn S.E."/>
            <person name="Nealson K.H."/>
            <person name="Kurokawa K."/>
            <person name="Hongoh Y."/>
        </authorList>
    </citation>
    <scope>NUCLEOTIDE SEQUENCE [LARGE SCALE GENOMIC DNA]</scope>
    <source>
        <strain evidence="1 2">S42</strain>
    </source>
</reference>
<dbReference type="GO" id="GO:0031419">
    <property type="term" value="F:cobalamin binding"/>
    <property type="evidence" value="ECO:0007669"/>
    <property type="project" value="InterPro"/>
</dbReference>
<evidence type="ECO:0000313" key="1">
    <source>
        <dbReference type="EMBL" id="GFP32640.1"/>
    </source>
</evidence>
<accession>A0A6V8QEU2</accession>
<keyword evidence="1" id="KW-0808">Transferase</keyword>
<dbReference type="Proteomes" id="UP000568877">
    <property type="component" value="Unassembled WGS sequence"/>
</dbReference>
<organism evidence="1 2">
    <name type="scientific">Candidatus Hakubella thermalkaliphila</name>
    <dbReference type="NCBI Taxonomy" id="2754717"/>
    <lineage>
        <taxon>Bacteria</taxon>
        <taxon>Bacillati</taxon>
        <taxon>Actinomycetota</taxon>
        <taxon>Actinomycetota incertae sedis</taxon>
        <taxon>Candidatus Hakubellales</taxon>
        <taxon>Candidatus Hakubellaceae</taxon>
        <taxon>Candidatus Hakubella</taxon>
    </lineage>
</organism>
<proteinExistence type="predicted"/>
<dbReference type="Gene3D" id="3.40.50.280">
    <property type="entry name" value="Cobalamin-binding domain"/>
    <property type="match status" value="1"/>
</dbReference>
<keyword evidence="1" id="KW-0489">Methyltransferase</keyword>
<dbReference type="GO" id="GO:0032259">
    <property type="term" value="P:methylation"/>
    <property type="evidence" value="ECO:0007669"/>
    <property type="project" value="UniProtKB-KW"/>
</dbReference>
<name>A0A6V8QEU2_9ACTN</name>
<dbReference type="InterPro" id="IPR036724">
    <property type="entry name" value="Cobalamin-bd_sf"/>
</dbReference>
<dbReference type="GO" id="GO:0008168">
    <property type="term" value="F:methyltransferase activity"/>
    <property type="evidence" value="ECO:0007669"/>
    <property type="project" value="UniProtKB-KW"/>
</dbReference>